<protein>
    <recommendedName>
        <fullName evidence="4">Thioester domain-containing protein</fullName>
    </recommendedName>
</protein>
<evidence type="ECO:0008006" key="4">
    <source>
        <dbReference type="Google" id="ProtNLM"/>
    </source>
</evidence>
<accession>A9WV72</accession>
<feature type="transmembrane region" description="Helical" evidence="1">
    <location>
        <begin position="25"/>
        <end position="43"/>
    </location>
</feature>
<dbReference type="STRING" id="288705.RSal33209_3383"/>
<proteinExistence type="predicted"/>
<sequence>MTCWQSEGINSFLDVFERQHMKSKIGVALVAIWALVGLSGLGISPAQALTPSWSFGAGLGNRQIFVGQQKNSDGLITYCTDYELLAPNYAGNYRPAQAGGFIRNDGSALSAAENGALSYLLYRWGASPENETAAAVQLSIWALSSSGRAWGSPGMAEILNKAKLPDSVVSLGKSLTEMSLKYAGPYRISVDVGGKVAATIGVLSGQNTLVPGLAVAASVSGDLKLSDPDSTGKTSWVSEEQPRSFGIQRTGLGQGSLTAVIDKAP</sequence>
<dbReference type="KEGG" id="rsa:RSal33209_3383"/>
<dbReference type="Proteomes" id="UP000002007">
    <property type="component" value="Chromosome"/>
</dbReference>
<dbReference type="EMBL" id="CP000910">
    <property type="protein sequence ID" value="ABY25093.1"/>
    <property type="molecule type" value="Genomic_DNA"/>
</dbReference>
<reference evidence="3" key="1">
    <citation type="journal article" date="2008" name="J. Bacteriol.">
        <title>Genome sequence of the fish pathogen Renibacterium salmoninarum suggests reductive evolution away from an environmental Arthrobacter ancestor.</title>
        <authorList>
            <person name="Wiens G.D."/>
            <person name="Rockey D.D."/>
            <person name="Wu Z."/>
            <person name="Chang J."/>
            <person name="Levy R."/>
            <person name="Crane S."/>
            <person name="Chen D.S."/>
            <person name="Capri G.R."/>
            <person name="Burnett J.R."/>
            <person name="Sudheesh P.S."/>
            <person name="Schipma M.J."/>
            <person name="Burd H."/>
            <person name="Bhattacharyya A."/>
            <person name="Rhodes L.D."/>
            <person name="Kaul R."/>
            <person name="Strom M.S."/>
        </authorList>
    </citation>
    <scope>NUCLEOTIDE SEQUENCE [LARGE SCALE GENOMIC DNA]</scope>
    <source>
        <strain evidence="3">ATCC 33209 / DSM 20767 / JCM 11484 / NBRC 15589 / NCIMB 2235</strain>
    </source>
</reference>
<keyword evidence="1" id="KW-0812">Transmembrane</keyword>
<keyword evidence="1" id="KW-0472">Membrane</keyword>
<organism evidence="2 3">
    <name type="scientific">Renibacterium salmoninarum (strain ATCC 33209 / DSM 20767 / JCM 11484 / NBRC 15589 / NCIMB 2235)</name>
    <dbReference type="NCBI Taxonomy" id="288705"/>
    <lineage>
        <taxon>Bacteria</taxon>
        <taxon>Bacillati</taxon>
        <taxon>Actinomycetota</taxon>
        <taxon>Actinomycetes</taxon>
        <taxon>Micrococcales</taxon>
        <taxon>Micrococcaceae</taxon>
        <taxon>Renibacterium</taxon>
    </lineage>
</organism>
<name>A9WV72_RENSM</name>
<dbReference type="eggNOG" id="ENOG50324S8">
    <property type="taxonomic scope" value="Bacteria"/>
</dbReference>
<evidence type="ECO:0000256" key="1">
    <source>
        <dbReference type="SAM" id="Phobius"/>
    </source>
</evidence>
<dbReference type="HOGENOM" id="CLU_1049194_0_0_11"/>
<evidence type="ECO:0000313" key="3">
    <source>
        <dbReference type="Proteomes" id="UP000002007"/>
    </source>
</evidence>
<evidence type="ECO:0000313" key="2">
    <source>
        <dbReference type="EMBL" id="ABY25093.1"/>
    </source>
</evidence>
<keyword evidence="3" id="KW-1185">Reference proteome</keyword>
<dbReference type="AlphaFoldDB" id="A9WV72"/>
<gene>
    <name evidence="2" type="ordered locus">RSal33209_3383</name>
</gene>
<keyword evidence="1" id="KW-1133">Transmembrane helix</keyword>